<sequence>HCYEETLVRVVALAKYASCEDAFLTRTRS</sequence>
<organism evidence="1 2">
    <name type="scientific">Trifolium medium</name>
    <dbReference type="NCBI Taxonomy" id="97028"/>
    <lineage>
        <taxon>Eukaryota</taxon>
        <taxon>Viridiplantae</taxon>
        <taxon>Streptophyta</taxon>
        <taxon>Embryophyta</taxon>
        <taxon>Tracheophyta</taxon>
        <taxon>Spermatophyta</taxon>
        <taxon>Magnoliopsida</taxon>
        <taxon>eudicotyledons</taxon>
        <taxon>Gunneridae</taxon>
        <taxon>Pentapetalae</taxon>
        <taxon>rosids</taxon>
        <taxon>fabids</taxon>
        <taxon>Fabales</taxon>
        <taxon>Fabaceae</taxon>
        <taxon>Papilionoideae</taxon>
        <taxon>50 kb inversion clade</taxon>
        <taxon>NPAAA clade</taxon>
        <taxon>Hologalegina</taxon>
        <taxon>IRL clade</taxon>
        <taxon>Trifolieae</taxon>
        <taxon>Trifolium</taxon>
    </lineage>
</organism>
<proteinExistence type="predicted"/>
<evidence type="ECO:0000313" key="2">
    <source>
        <dbReference type="Proteomes" id="UP000265520"/>
    </source>
</evidence>
<comment type="caution">
    <text evidence="1">The sequence shown here is derived from an EMBL/GenBank/DDBJ whole genome shotgun (WGS) entry which is preliminary data.</text>
</comment>
<accession>A0A392TDJ6</accession>
<reference evidence="1 2" key="1">
    <citation type="journal article" date="2018" name="Front. Plant Sci.">
        <title>Red Clover (Trifolium pratense) and Zigzag Clover (T. medium) - A Picture of Genomic Similarities and Differences.</title>
        <authorList>
            <person name="Dluhosova J."/>
            <person name="Istvanek J."/>
            <person name="Nedelnik J."/>
            <person name="Repkova J."/>
        </authorList>
    </citation>
    <scope>NUCLEOTIDE SEQUENCE [LARGE SCALE GENOMIC DNA]</scope>
    <source>
        <strain evidence="2">cv. 10/8</strain>
        <tissue evidence="1">Leaf</tissue>
    </source>
</reference>
<protein>
    <submittedName>
        <fullName evidence="1">Uncharacterized protein</fullName>
    </submittedName>
</protein>
<feature type="non-terminal residue" evidence="1">
    <location>
        <position position="1"/>
    </location>
</feature>
<dbReference type="AlphaFoldDB" id="A0A392TDJ6"/>
<keyword evidence="2" id="KW-1185">Reference proteome</keyword>
<evidence type="ECO:0000313" key="1">
    <source>
        <dbReference type="EMBL" id="MCI58992.1"/>
    </source>
</evidence>
<dbReference type="Proteomes" id="UP000265520">
    <property type="component" value="Unassembled WGS sequence"/>
</dbReference>
<name>A0A392TDJ6_9FABA</name>
<dbReference type="EMBL" id="LXQA010555156">
    <property type="protein sequence ID" value="MCI58992.1"/>
    <property type="molecule type" value="Genomic_DNA"/>
</dbReference>